<keyword evidence="5" id="KW-0539">Nucleus</keyword>
<dbReference type="InterPro" id="IPR011990">
    <property type="entry name" value="TPR-like_helical_dom_sf"/>
</dbReference>
<proteinExistence type="inferred from homology"/>
<feature type="domain" description="INTS8 TPR repeats" evidence="6">
    <location>
        <begin position="486"/>
        <end position="963"/>
    </location>
</feature>
<reference evidence="7" key="1">
    <citation type="submission" date="2022-01" db="EMBL/GenBank/DDBJ databases">
        <authorList>
            <person name="King R."/>
        </authorList>
    </citation>
    <scope>NUCLEOTIDE SEQUENCE</scope>
</reference>
<evidence type="ECO:0000256" key="5">
    <source>
        <dbReference type="ARBA" id="ARBA00023242"/>
    </source>
</evidence>
<dbReference type="InterPro" id="IPR057980">
    <property type="entry name" value="TPR_INTS8"/>
</dbReference>
<dbReference type="EMBL" id="OV651828">
    <property type="protein sequence ID" value="CAH1104130.1"/>
    <property type="molecule type" value="Genomic_DNA"/>
</dbReference>
<dbReference type="GO" id="GO:0034472">
    <property type="term" value="P:snRNA 3'-end processing"/>
    <property type="evidence" value="ECO:0007669"/>
    <property type="project" value="InterPro"/>
</dbReference>
<sequence length="984" mass="113207">MEVELLRPASVPISPETILWFEFLLDPGLLLKHLQKFSAEPPPSELITKFYDVISETLRNNPDTENGEIINVETNNGKTKPPAKTTALKILSLKVGAFLKWNLVEMRNLPFKTQISLLQDLMYFTNDKKTVEIPNVEEEDVKTASPPYLFALLLFHRWLLSTSMHRITSNWQTRYGVNDISIADEHIICCPENINKTVNFLTEALDWQLVPAVLTFDCFKLPTENNDCIEFDWSKSEELKRNEFCAQINYDLGVFFFYREQYDLAKKHFSKCFELFADIPEINGFYDVDKKMLEVYIKACHGSADIQKGSLLEQLNVSVVNQYKGIISILQQDNVIREIPIMHRINLELDLQGALSSGGFTVARDLMQKIKALNIIRCVLDKKPMYHHTLSSYKTTDTLIWAIQGSWKFFSYGQKQMIKKFIIESILKNDIPDLLPKIQSNSELGCVLDKLDVAFILGSEPQFEVPDCLIKSEIIEINKRRKPKAELRSLEKKLITCNDHKDIKEVLVKIAMINAGTAVWTINPQWELPIPLQSVVKSLPRGFVQDFSYVMLAKSKEHLLNRNFNVSLEFLLVLEKELQGTNINVSKLLKLVHWEILLVQISQLLDQWPINVVDKNTVLTNTLADACEVCLQVNDSVIPRSEVVEHCAICLLNLGRWEFLINLDKRWITFEITSTIALNCQELSKHKGTKKLSKNLWDLVLPVFASTPTQSKRNTSGFSDTSNVKNNLSFVFFKLKDTWCLNVVISMLTKMFNILKDENALELQTEYSSLWPAAVSNANSYNPVAVHELLLEIVTYALKQYPNNAAWLRLLGDINFANGHYQVSLSDYLKSLLVSHDYFNIPIRNDDHVFRRMIKCCTTLGCNTQAAVLCQFLEETDYMLAFRILSEQKTCNDAVDAYYHCFWDTSILEYLIHMHNKKGEFQRRKCAIQVIGMLELNSSNNEEIQREASNLRKSTFLRALCKQLILRACFDFSSFSLKNHFLKP</sequence>
<keyword evidence="4" id="KW-0158">Chromosome</keyword>
<comment type="subcellular location">
    <subcellularLocation>
        <location evidence="2">Chromosome</location>
    </subcellularLocation>
    <subcellularLocation>
        <location evidence="1">Nucleus</location>
    </subcellularLocation>
</comment>
<evidence type="ECO:0000256" key="1">
    <source>
        <dbReference type="ARBA" id="ARBA00004123"/>
    </source>
</evidence>
<dbReference type="PANTHER" id="PTHR13350">
    <property type="entry name" value="INTEGRATOR COMPLEX SUBUNIT 8"/>
    <property type="match status" value="1"/>
</dbReference>
<evidence type="ECO:0000259" key="6">
    <source>
        <dbReference type="Pfam" id="PF25756"/>
    </source>
</evidence>
<dbReference type="SUPFAM" id="SSF48452">
    <property type="entry name" value="TPR-like"/>
    <property type="match status" value="1"/>
</dbReference>
<dbReference type="OrthoDB" id="64340at2759"/>
<evidence type="ECO:0000256" key="3">
    <source>
        <dbReference type="ARBA" id="ARBA00007147"/>
    </source>
</evidence>
<evidence type="ECO:0000313" key="7">
    <source>
        <dbReference type="EMBL" id="CAH1104130.1"/>
    </source>
</evidence>
<gene>
    <name evidence="7" type="ORF">PSYICH_LOCUS5270</name>
</gene>
<dbReference type="Pfam" id="PF25756">
    <property type="entry name" value="TPR_INTS8"/>
    <property type="match status" value="1"/>
</dbReference>
<dbReference type="GO" id="GO:0032039">
    <property type="term" value="C:integrator complex"/>
    <property type="evidence" value="ECO:0007669"/>
    <property type="project" value="TreeGrafter"/>
</dbReference>
<organism evidence="7 8">
    <name type="scientific">Psylliodes chrysocephalus</name>
    <dbReference type="NCBI Taxonomy" id="3402493"/>
    <lineage>
        <taxon>Eukaryota</taxon>
        <taxon>Metazoa</taxon>
        <taxon>Ecdysozoa</taxon>
        <taxon>Arthropoda</taxon>
        <taxon>Hexapoda</taxon>
        <taxon>Insecta</taxon>
        <taxon>Pterygota</taxon>
        <taxon>Neoptera</taxon>
        <taxon>Endopterygota</taxon>
        <taxon>Coleoptera</taxon>
        <taxon>Polyphaga</taxon>
        <taxon>Cucujiformia</taxon>
        <taxon>Chrysomeloidea</taxon>
        <taxon>Chrysomelidae</taxon>
        <taxon>Galerucinae</taxon>
        <taxon>Alticini</taxon>
        <taxon>Psylliodes</taxon>
    </lineage>
</organism>
<name>A0A9P0CQL9_9CUCU</name>
<protein>
    <recommendedName>
        <fullName evidence="6">INTS8 TPR repeats domain-containing protein</fullName>
    </recommendedName>
</protein>
<accession>A0A9P0CQL9</accession>
<dbReference type="Proteomes" id="UP001153636">
    <property type="component" value="Chromosome 16"/>
</dbReference>
<evidence type="ECO:0000313" key="8">
    <source>
        <dbReference type="Proteomes" id="UP001153636"/>
    </source>
</evidence>
<comment type="similarity">
    <text evidence="3">Belongs to the Integrator subunit 8 family.</text>
</comment>
<keyword evidence="8" id="KW-1185">Reference proteome</keyword>
<dbReference type="GO" id="GO:0005694">
    <property type="term" value="C:chromosome"/>
    <property type="evidence" value="ECO:0007669"/>
    <property type="project" value="UniProtKB-SubCell"/>
</dbReference>
<dbReference type="PANTHER" id="PTHR13350:SF1">
    <property type="entry name" value="INTEGRATOR COMPLEX SUBUNIT 8"/>
    <property type="match status" value="1"/>
</dbReference>
<evidence type="ECO:0000256" key="2">
    <source>
        <dbReference type="ARBA" id="ARBA00004286"/>
    </source>
</evidence>
<dbReference type="AlphaFoldDB" id="A0A9P0CQL9"/>
<dbReference type="InterPro" id="IPR038751">
    <property type="entry name" value="INTS8"/>
</dbReference>
<evidence type="ECO:0000256" key="4">
    <source>
        <dbReference type="ARBA" id="ARBA00022454"/>
    </source>
</evidence>